<evidence type="ECO:0000256" key="12">
    <source>
        <dbReference type="ARBA" id="ARBA00034013"/>
    </source>
</evidence>
<dbReference type="UniPathway" id="UPA00299"/>
<comment type="catalytic activity">
    <reaction evidence="12 14">
        <text>hydrolysis of (1-&gt;4)-alpha-D-glucosidic linkage in 4-alpha-D-[(1-&gt;4)-alpha-D-glucanosyl]n trehalose to yield trehalose and (1-&gt;4)-alpha-D-glucan.</text>
        <dbReference type="EC" id="3.2.1.141"/>
    </reaction>
</comment>
<keyword evidence="6" id="KW-0963">Cytoplasm</keyword>
<protein>
    <recommendedName>
        <fullName evidence="5 13">Malto-oligosyltrehalose trehalohydrolase</fullName>
        <shortName evidence="14">MTHase</shortName>
        <ecNumber evidence="4 13">3.2.1.141</ecNumber>
    </recommendedName>
    <alternativeName>
        <fullName evidence="11 14">4-alpha-D-((1-&gt;4)-alpha-D-glucano)trehalose trehalohydrolase</fullName>
    </alternativeName>
    <alternativeName>
        <fullName evidence="10 14">Maltooligosyl trehalose trehalohydrolase</fullName>
    </alternativeName>
</protein>
<dbReference type="PANTHER" id="PTHR43651:SF11">
    <property type="entry name" value="MALTO-OLIGOSYLTREHALOSE TREHALOHYDROLASE"/>
    <property type="match status" value="1"/>
</dbReference>
<evidence type="ECO:0000256" key="15">
    <source>
        <dbReference type="PIRSR" id="PIRSR006337-1"/>
    </source>
</evidence>
<dbReference type="Pfam" id="PF00128">
    <property type="entry name" value="Alpha-amylase"/>
    <property type="match status" value="1"/>
</dbReference>
<comment type="caution">
    <text evidence="18">The sequence shown here is derived from an EMBL/GenBank/DDBJ whole genome shotgun (WGS) entry which is preliminary data.</text>
</comment>
<dbReference type="InterPro" id="IPR012768">
    <property type="entry name" value="Trehalose_TreZ"/>
</dbReference>
<name>A0A1A0CF19_ACEPA</name>
<dbReference type="Gene3D" id="3.20.20.80">
    <property type="entry name" value="Glycosidases"/>
    <property type="match status" value="1"/>
</dbReference>
<dbReference type="Proteomes" id="UP000093796">
    <property type="component" value="Unassembled WGS sequence"/>
</dbReference>
<dbReference type="Gene3D" id="1.10.10.760">
    <property type="entry name" value="E-set domains of sugar-utilizing enzymes"/>
    <property type="match status" value="1"/>
</dbReference>
<dbReference type="CDD" id="cd11325">
    <property type="entry name" value="AmyAc_GTHase"/>
    <property type="match status" value="1"/>
</dbReference>
<dbReference type="GO" id="GO:0033942">
    <property type="term" value="F:4-alpha-D-(1-&gt;4)-alpha-D-glucanotrehalose trehalohydrolase activity"/>
    <property type="evidence" value="ECO:0007669"/>
    <property type="project" value="UniProtKB-EC"/>
</dbReference>
<dbReference type="OrthoDB" id="9800174at2"/>
<evidence type="ECO:0000256" key="4">
    <source>
        <dbReference type="ARBA" id="ARBA00012268"/>
    </source>
</evidence>
<accession>A0A1A0CF19</accession>
<keyword evidence="9 14" id="KW-0326">Glycosidase</keyword>
<dbReference type="InterPro" id="IPR044901">
    <property type="entry name" value="Trehalose_TreZ_E-set_sf"/>
</dbReference>
<reference evidence="18 19" key="1">
    <citation type="submission" date="2016-05" db="EMBL/GenBank/DDBJ databases">
        <title>Genome sequencing of Acetobacter pasteurianus strain SRCM100623.</title>
        <authorList>
            <person name="Song Y.R."/>
        </authorList>
    </citation>
    <scope>NUCLEOTIDE SEQUENCE [LARGE SCALE GENOMIC DNA]</scope>
    <source>
        <strain evidence="18 19">SRCM100623</strain>
    </source>
</reference>
<dbReference type="CDD" id="cd02853">
    <property type="entry name" value="E_set_MTHase_like_N"/>
    <property type="match status" value="1"/>
</dbReference>
<dbReference type="GO" id="GO:0005992">
    <property type="term" value="P:trehalose biosynthetic process"/>
    <property type="evidence" value="ECO:0007669"/>
    <property type="project" value="UniProtKB-UniRule"/>
</dbReference>
<evidence type="ECO:0000313" key="19">
    <source>
        <dbReference type="Proteomes" id="UP000093796"/>
    </source>
</evidence>
<dbReference type="PANTHER" id="PTHR43651">
    <property type="entry name" value="1,4-ALPHA-GLUCAN-BRANCHING ENZYME"/>
    <property type="match status" value="1"/>
</dbReference>
<keyword evidence="8" id="KW-0119">Carbohydrate metabolism</keyword>
<dbReference type="InterPro" id="IPR006047">
    <property type="entry name" value="GH13_cat_dom"/>
</dbReference>
<feature type="active site" description="Proton donor" evidence="15">
    <location>
        <position position="291"/>
    </location>
</feature>
<evidence type="ECO:0000256" key="13">
    <source>
        <dbReference type="NCBIfam" id="TIGR02402"/>
    </source>
</evidence>
<dbReference type="EMBL" id="LYUD01000155">
    <property type="protein sequence ID" value="OAZ61554.1"/>
    <property type="molecule type" value="Genomic_DNA"/>
</dbReference>
<dbReference type="InterPro" id="IPR004193">
    <property type="entry name" value="Glyco_hydro_13_N"/>
</dbReference>
<evidence type="ECO:0000256" key="9">
    <source>
        <dbReference type="ARBA" id="ARBA00023295"/>
    </source>
</evidence>
<evidence type="ECO:0000259" key="17">
    <source>
        <dbReference type="SMART" id="SM00642"/>
    </source>
</evidence>
<feature type="site" description="Transition state stabilizer" evidence="16">
    <location>
        <position position="381"/>
    </location>
</feature>
<dbReference type="RefSeq" id="WP_003630210.1">
    <property type="nucleotide sequence ID" value="NZ_LYUD01000155.1"/>
</dbReference>
<dbReference type="InterPro" id="IPR013783">
    <property type="entry name" value="Ig-like_fold"/>
</dbReference>
<dbReference type="SMART" id="SM00642">
    <property type="entry name" value="Aamy"/>
    <property type="match status" value="1"/>
</dbReference>
<comment type="subcellular location">
    <subcellularLocation>
        <location evidence="1 15">Cytoplasm</location>
    </subcellularLocation>
</comment>
<dbReference type="SUPFAM" id="SSF51445">
    <property type="entry name" value="(Trans)glycosidases"/>
    <property type="match status" value="1"/>
</dbReference>
<dbReference type="PIRSF" id="PIRSF006337">
    <property type="entry name" value="Trehalose_TreZ"/>
    <property type="match status" value="1"/>
</dbReference>
<evidence type="ECO:0000256" key="3">
    <source>
        <dbReference type="ARBA" id="ARBA00008061"/>
    </source>
</evidence>
<evidence type="ECO:0000313" key="18">
    <source>
        <dbReference type="EMBL" id="OAZ61554.1"/>
    </source>
</evidence>
<evidence type="ECO:0000256" key="6">
    <source>
        <dbReference type="ARBA" id="ARBA00022490"/>
    </source>
</evidence>
<evidence type="ECO:0000256" key="11">
    <source>
        <dbReference type="ARBA" id="ARBA00033284"/>
    </source>
</evidence>
<dbReference type="Pfam" id="PF02922">
    <property type="entry name" value="CBM_48"/>
    <property type="match status" value="1"/>
</dbReference>
<dbReference type="SUPFAM" id="SSF81296">
    <property type="entry name" value="E set domains"/>
    <property type="match status" value="1"/>
</dbReference>
<dbReference type="InterPro" id="IPR014756">
    <property type="entry name" value="Ig_E-set"/>
</dbReference>
<evidence type="ECO:0000256" key="14">
    <source>
        <dbReference type="PIRNR" id="PIRNR006337"/>
    </source>
</evidence>
<evidence type="ECO:0000256" key="5">
    <source>
        <dbReference type="ARBA" id="ARBA00015938"/>
    </source>
</evidence>
<evidence type="ECO:0000256" key="7">
    <source>
        <dbReference type="ARBA" id="ARBA00022801"/>
    </source>
</evidence>
<gene>
    <name evidence="18" type="ORF">SRCM100623_02691</name>
</gene>
<keyword evidence="7 14" id="KW-0378">Hydrolase</keyword>
<feature type="active site" description="Nucleophile" evidence="15">
    <location>
        <position position="258"/>
    </location>
</feature>
<organism evidence="18 19">
    <name type="scientific">Acetobacter pasteurianus</name>
    <name type="common">Acetobacter turbidans</name>
    <dbReference type="NCBI Taxonomy" id="438"/>
    <lineage>
        <taxon>Bacteria</taxon>
        <taxon>Pseudomonadati</taxon>
        <taxon>Pseudomonadota</taxon>
        <taxon>Alphaproteobacteria</taxon>
        <taxon>Acetobacterales</taxon>
        <taxon>Acetobacteraceae</taxon>
        <taxon>Acetobacter</taxon>
    </lineage>
</organism>
<evidence type="ECO:0000256" key="1">
    <source>
        <dbReference type="ARBA" id="ARBA00004496"/>
    </source>
</evidence>
<dbReference type="EC" id="3.2.1.141" evidence="4 13"/>
<dbReference type="NCBIfam" id="TIGR02402">
    <property type="entry name" value="trehalose_TreZ"/>
    <property type="match status" value="1"/>
</dbReference>
<dbReference type="AlphaFoldDB" id="A0A1A0CF19"/>
<sequence>MRTFRFRKTFGAELLEKRQTAFTLWAPSSKNVFLYVEGMQDLQMHSDGQGHFSITAPCGAGARYRFCVSDEQFVPDPASRSQPDGVLGASEVIDPEYYQWQCREWQGRPWHEAIIYELHIGLLGGYEGICQQLDELAALGITAIELMPINSFGGTRNWGYDGVLPYAPAVFYGHPDELKHLIDAAHMRGLMVILDVVYNHFGPEGNFLPVYANDFFNHDQHSMWGIGIDFSRAEVRDFFIENVLYWIMEYRFDGVRIDAASAISDHTWFGVLQERVQATIEPGRHVHLILENENNDAGLLRNGFTAQWNDDGHNALHVLLTGEHEGYYKMFSKNPTQDLARVLAEGFVYQGQFNSYSGKCRGMPSDDLPATKFILFLQNHDQIGNRAFGERLLVLAKPEAVKAAYALLLLSPMIPMIFMGEEWGCITPFYFFCDFHGELAERIKAGRQNEFSKFSAFQDEKIRKRIPDPNALSTFEASRPDRGIRDTDLGKAWLVLTHHLLTLRKKWIIPHLHHAQSAGVKVLGIGAICAHWYLDNRKLLTISINLSDKKYKITEPHDLIYTLPDTRVAGTLPAFSIVASMENLP</sequence>
<dbReference type="InterPro" id="IPR017853">
    <property type="entry name" value="GH"/>
</dbReference>
<evidence type="ECO:0000256" key="8">
    <source>
        <dbReference type="ARBA" id="ARBA00023277"/>
    </source>
</evidence>
<comment type="similarity">
    <text evidence="3 14">Belongs to the glycosyl hydrolase 13 family.</text>
</comment>
<evidence type="ECO:0000256" key="10">
    <source>
        <dbReference type="ARBA" id="ARBA00032057"/>
    </source>
</evidence>
<dbReference type="Gene3D" id="2.60.40.10">
    <property type="entry name" value="Immunoglobulins"/>
    <property type="match status" value="1"/>
</dbReference>
<proteinExistence type="inferred from homology"/>
<dbReference type="GO" id="GO:0005737">
    <property type="term" value="C:cytoplasm"/>
    <property type="evidence" value="ECO:0007669"/>
    <property type="project" value="UniProtKB-SubCell"/>
</dbReference>
<feature type="domain" description="Glycosyl hydrolase family 13 catalytic" evidence="17">
    <location>
        <begin position="125"/>
        <end position="463"/>
    </location>
</feature>
<comment type="pathway">
    <text evidence="2 14">Glycan biosynthesis; trehalose biosynthesis.</text>
</comment>
<evidence type="ECO:0000256" key="16">
    <source>
        <dbReference type="PIRSR" id="PIRSR006337-3"/>
    </source>
</evidence>
<dbReference type="PATRIC" id="fig|438.15.peg.2983"/>
<evidence type="ECO:0000256" key="2">
    <source>
        <dbReference type="ARBA" id="ARBA00005199"/>
    </source>
</evidence>